<dbReference type="EMBL" id="JAIWQS010000006">
    <property type="protein sequence ID" value="KAJ8761773.1"/>
    <property type="molecule type" value="Genomic_DNA"/>
</dbReference>
<feature type="compositionally biased region" description="Basic and acidic residues" evidence="1">
    <location>
        <begin position="30"/>
        <end position="45"/>
    </location>
</feature>
<accession>A0AAV8T5D5</accession>
<dbReference type="AlphaFoldDB" id="A0AAV8T5D5"/>
<keyword evidence="3" id="KW-1185">Reference proteome</keyword>
<comment type="caution">
    <text evidence="2">The sequence shown here is derived from an EMBL/GenBank/DDBJ whole genome shotgun (WGS) entry which is preliminary data.</text>
</comment>
<name>A0AAV8T5D5_9ROSI</name>
<feature type="compositionally biased region" description="Acidic residues" evidence="1">
    <location>
        <begin position="46"/>
        <end position="56"/>
    </location>
</feature>
<proteinExistence type="predicted"/>
<sequence length="82" mass="9436">MLAINVLQLVKYRREDAVIGTKDDETKIKDDTRRTYERQDPHMEDDRADLEEEENEGNSVQNEVGGQERWGGRRSTSGGGRK</sequence>
<organism evidence="2 3">
    <name type="scientific">Erythroxylum novogranatense</name>
    <dbReference type="NCBI Taxonomy" id="1862640"/>
    <lineage>
        <taxon>Eukaryota</taxon>
        <taxon>Viridiplantae</taxon>
        <taxon>Streptophyta</taxon>
        <taxon>Embryophyta</taxon>
        <taxon>Tracheophyta</taxon>
        <taxon>Spermatophyta</taxon>
        <taxon>Magnoliopsida</taxon>
        <taxon>eudicotyledons</taxon>
        <taxon>Gunneridae</taxon>
        <taxon>Pentapetalae</taxon>
        <taxon>rosids</taxon>
        <taxon>fabids</taxon>
        <taxon>Malpighiales</taxon>
        <taxon>Erythroxylaceae</taxon>
        <taxon>Erythroxylum</taxon>
    </lineage>
</organism>
<dbReference type="Proteomes" id="UP001159364">
    <property type="component" value="Linkage Group LG06"/>
</dbReference>
<evidence type="ECO:0000313" key="3">
    <source>
        <dbReference type="Proteomes" id="UP001159364"/>
    </source>
</evidence>
<feature type="region of interest" description="Disordered" evidence="1">
    <location>
        <begin position="30"/>
        <end position="82"/>
    </location>
</feature>
<evidence type="ECO:0000313" key="2">
    <source>
        <dbReference type="EMBL" id="KAJ8761773.1"/>
    </source>
</evidence>
<protein>
    <submittedName>
        <fullName evidence="2">Uncharacterized protein</fullName>
    </submittedName>
</protein>
<evidence type="ECO:0000256" key="1">
    <source>
        <dbReference type="SAM" id="MobiDB-lite"/>
    </source>
</evidence>
<gene>
    <name evidence="2" type="ORF">K2173_004584</name>
</gene>
<reference evidence="2 3" key="1">
    <citation type="submission" date="2021-09" db="EMBL/GenBank/DDBJ databases">
        <title>Genomic insights and catalytic innovation underlie evolution of tropane alkaloids biosynthesis.</title>
        <authorList>
            <person name="Wang Y.-J."/>
            <person name="Tian T."/>
            <person name="Huang J.-P."/>
            <person name="Huang S.-X."/>
        </authorList>
    </citation>
    <scope>NUCLEOTIDE SEQUENCE [LARGE SCALE GENOMIC DNA]</scope>
    <source>
        <strain evidence="2">KIB-2018</strain>
        <tissue evidence="2">Leaf</tissue>
    </source>
</reference>